<dbReference type="AlphaFoldDB" id="W2USB3"/>
<name>W2USB3_9FLAO</name>
<reference evidence="2" key="1">
    <citation type="submission" date="2013-11" db="EMBL/GenBank/DDBJ databases">
        <title>Draft genome sequence from a member of Zhouia, isolated tidal flat.</title>
        <authorList>
            <person name="Jin H."/>
            <person name="Jeon C.O."/>
        </authorList>
    </citation>
    <scope>NUCLEOTIDE SEQUENCE [LARGE SCALE GENOMIC DNA]</scope>
    <source>
        <strain evidence="2">AD3</strain>
    </source>
</reference>
<sequence length="49" mass="5848">MNDRSDFWQFFRSMNAPQQLKIVKVENFSSDKYIAFLIIISIKTSDIFN</sequence>
<accession>W2USB3</accession>
<gene>
    <name evidence="1" type="ORF">P278_09160</name>
</gene>
<proteinExistence type="predicted"/>
<comment type="caution">
    <text evidence="1">The sequence shown here is derived from an EMBL/GenBank/DDBJ whole genome shotgun (WGS) entry which is preliminary data.</text>
</comment>
<protein>
    <submittedName>
        <fullName evidence="1">Uncharacterized protein</fullName>
    </submittedName>
</protein>
<evidence type="ECO:0000313" key="2">
    <source>
        <dbReference type="Proteomes" id="UP000018850"/>
    </source>
</evidence>
<dbReference type="Proteomes" id="UP000018850">
    <property type="component" value="Unassembled WGS sequence"/>
</dbReference>
<keyword evidence="2" id="KW-1185">Reference proteome</keyword>
<organism evidence="1 2">
    <name type="scientific">Zhouia amylolytica AD3</name>
    <dbReference type="NCBI Taxonomy" id="1286632"/>
    <lineage>
        <taxon>Bacteria</taxon>
        <taxon>Pseudomonadati</taxon>
        <taxon>Bacteroidota</taxon>
        <taxon>Flavobacteriia</taxon>
        <taxon>Flavobacteriales</taxon>
        <taxon>Flavobacteriaceae</taxon>
        <taxon>Zhouia</taxon>
    </lineage>
</organism>
<evidence type="ECO:0000313" key="1">
    <source>
        <dbReference type="EMBL" id="ETN96222.1"/>
    </source>
</evidence>
<dbReference type="EMBL" id="AYXY01000014">
    <property type="protein sequence ID" value="ETN96222.1"/>
    <property type="molecule type" value="Genomic_DNA"/>
</dbReference>
<reference evidence="1 2" key="2">
    <citation type="journal article" date="2016" name="Genome Announc.">
        <title>Draft Genome Sequence of Zhouia amylolytica AD3, Isolated from Tidal Flat Sediment.</title>
        <authorList>
            <person name="Jia B."/>
            <person name="Jin H.M."/>
            <person name="Lee H.J."/>
            <person name="Jeon C.O."/>
        </authorList>
    </citation>
    <scope>NUCLEOTIDE SEQUENCE [LARGE SCALE GENOMIC DNA]</scope>
    <source>
        <strain evidence="1 2">AD3</strain>
    </source>
</reference>